<dbReference type="GO" id="GO:0005975">
    <property type="term" value="P:carbohydrate metabolic process"/>
    <property type="evidence" value="ECO:0007669"/>
    <property type="project" value="InterPro"/>
</dbReference>
<comment type="caution">
    <text evidence="3">The sequence shown here is derived from an EMBL/GenBank/DDBJ whole genome shotgun (WGS) entry which is preliminary data.</text>
</comment>
<keyword evidence="1" id="KW-0560">Oxidoreductase</keyword>
<name>A0A832J4W5_9GAMM</name>
<gene>
    <name evidence="3" type="ORF">ENJ65_05730</name>
</gene>
<dbReference type="EMBL" id="DRNF01000362">
    <property type="protein sequence ID" value="HHJ81114.1"/>
    <property type="molecule type" value="Genomic_DNA"/>
</dbReference>
<proteinExistence type="predicted"/>
<dbReference type="SUPFAM" id="SSF48179">
    <property type="entry name" value="6-phosphogluconate dehydrogenase C-terminal domain-like"/>
    <property type="match status" value="1"/>
</dbReference>
<evidence type="ECO:0000313" key="3">
    <source>
        <dbReference type="EMBL" id="HHJ81114.1"/>
    </source>
</evidence>
<dbReference type="InterPro" id="IPR006109">
    <property type="entry name" value="G3P_DH_NAD-dep_C"/>
</dbReference>
<protein>
    <submittedName>
        <fullName evidence="3">Glycerol-3-phosphate dehydrogenase</fullName>
    </submittedName>
</protein>
<sequence>NQVVEGIDAAREAHGLAESLSIEMPIIEQVYRVLFDQCPPREAVHDLLTRQQKAESA</sequence>
<organism evidence="3">
    <name type="scientific">Candidatus Tenderia electrophaga</name>
    <dbReference type="NCBI Taxonomy" id="1748243"/>
    <lineage>
        <taxon>Bacteria</taxon>
        <taxon>Pseudomonadati</taxon>
        <taxon>Pseudomonadota</taxon>
        <taxon>Gammaproteobacteria</taxon>
        <taxon>Candidatus Tenderiales</taxon>
        <taxon>Candidatus Tenderiaceae</taxon>
        <taxon>Candidatus Tenderia</taxon>
    </lineage>
</organism>
<feature type="domain" description="Glycerol-3-phosphate dehydrogenase NAD-dependent C-terminal" evidence="2">
    <location>
        <begin position="1"/>
        <end position="44"/>
    </location>
</feature>
<accession>A0A832J4W5</accession>
<dbReference type="AlphaFoldDB" id="A0A832J4W5"/>
<evidence type="ECO:0000259" key="2">
    <source>
        <dbReference type="Pfam" id="PF07479"/>
    </source>
</evidence>
<feature type="non-terminal residue" evidence="3">
    <location>
        <position position="1"/>
    </location>
</feature>
<dbReference type="GO" id="GO:0016491">
    <property type="term" value="F:oxidoreductase activity"/>
    <property type="evidence" value="ECO:0007669"/>
    <property type="project" value="UniProtKB-KW"/>
</dbReference>
<reference evidence="3" key="1">
    <citation type="journal article" date="2020" name="mSystems">
        <title>Genome- and Community-Level Interaction Insights into Carbon Utilization and Element Cycling Functions of Hydrothermarchaeota in Hydrothermal Sediment.</title>
        <authorList>
            <person name="Zhou Z."/>
            <person name="Liu Y."/>
            <person name="Xu W."/>
            <person name="Pan J."/>
            <person name="Luo Z.H."/>
            <person name="Li M."/>
        </authorList>
    </citation>
    <scope>NUCLEOTIDE SEQUENCE [LARGE SCALE GENOMIC DNA]</scope>
    <source>
        <strain evidence="3">HyVt-505</strain>
    </source>
</reference>
<dbReference type="InterPro" id="IPR013328">
    <property type="entry name" value="6PGD_dom2"/>
</dbReference>
<dbReference type="GO" id="GO:0006072">
    <property type="term" value="P:glycerol-3-phosphate metabolic process"/>
    <property type="evidence" value="ECO:0007669"/>
    <property type="project" value="InterPro"/>
</dbReference>
<evidence type="ECO:0000256" key="1">
    <source>
        <dbReference type="ARBA" id="ARBA00023002"/>
    </source>
</evidence>
<dbReference type="Pfam" id="PF07479">
    <property type="entry name" value="NAD_Gly3P_dh_C"/>
    <property type="match status" value="1"/>
</dbReference>
<dbReference type="Gene3D" id="1.10.1040.10">
    <property type="entry name" value="N-(1-d-carboxylethyl)-l-norvaline Dehydrogenase, domain 2"/>
    <property type="match status" value="1"/>
</dbReference>
<dbReference type="InterPro" id="IPR008927">
    <property type="entry name" value="6-PGluconate_DH-like_C_sf"/>
</dbReference>
<dbReference type="Proteomes" id="UP000885832">
    <property type="component" value="Unassembled WGS sequence"/>
</dbReference>